<evidence type="ECO:0000313" key="5">
    <source>
        <dbReference type="Proteomes" id="UP000612893"/>
    </source>
</evidence>
<dbReference type="Pfam" id="PF12706">
    <property type="entry name" value="Lactamase_B_2"/>
    <property type="match status" value="1"/>
</dbReference>
<protein>
    <recommendedName>
        <fullName evidence="2">UPF0173 metal-dependent hydrolase JF922_10270</fullName>
    </recommendedName>
</protein>
<dbReference type="GO" id="GO:0016787">
    <property type="term" value="F:hydrolase activity"/>
    <property type="evidence" value="ECO:0007669"/>
    <property type="project" value="UniProtKB-UniRule"/>
</dbReference>
<dbReference type="SUPFAM" id="SSF56281">
    <property type="entry name" value="Metallo-hydrolase/oxidoreductase"/>
    <property type="match status" value="1"/>
</dbReference>
<accession>A0A934KA34</accession>
<evidence type="ECO:0000256" key="1">
    <source>
        <dbReference type="ARBA" id="ARBA00022801"/>
    </source>
</evidence>
<organism evidence="4 5">
    <name type="scientific">Candidatus Nephthysia bennettiae</name>
    <dbReference type="NCBI Taxonomy" id="3127016"/>
    <lineage>
        <taxon>Bacteria</taxon>
        <taxon>Bacillati</taxon>
        <taxon>Candidatus Dormiibacterota</taxon>
        <taxon>Candidatus Dormibacteria</taxon>
        <taxon>Candidatus Dormibacterales</taxon>
        <taxon>Candidatus Dormibacteraceae</taxon>
        <taxon>Candidatus Nephthysia</taxon>
    </lineage>
</organism>
<evidence type="ECO:0000313" key="4">
    <source>
        <dbReference type="EMBL" id="MBJ7598455.1"/>
    </source>
</evidence>
<name>A0A934KA34_9BACT</name>
<keyword evidence="5" id="KW-1185">Reference proteome</keyword>
<feature type="domain" description="Metallo-beta-lactamase" evidence="3">
    <location>
        <begin position="13"/>
        <end position="203"/>
    </location>
</feature>
<reference evidence="4" key="1">
    <citation type="submission" date="2020-10" db="EMBL/GenBank/DDBJ databases">
        <title>Ca. Dormibacterota MAGs.</title>
        <authorList>
            <person name="Montgomery K."/>
        </authorList>
    </citation>
    <scope>NUCLEOTIDE SEQUENCE [LARGE SCALE GENOMIC DNA]</scope>
    <source>
        <strain evidence="4">SC8812_S17_10</strain>
    </source>
</reference>
<dbReference type="SMART" id="SM00849">
    <property type="entry name" value="Lactamase_B"/>
    <property type="match status" value="1"/>
</dbReference>
<dbReference type="InterPro" id="IPR036866">
    <property type="entry name" value="RibonucZ/Hydroxyglut_hydro"/>
</dbReference>
<comment type="caution">
    <text evidence="4">The sequence shown here is derived from an EMBL/GenBank/DDBJ whole genome shotgun (WGS) entry which is preliminary data.</text>
</comment>
<gene>
    <name evidence="4" type="ORF">JF922_10270</name>
</gene>
<dbReference type="PANTHER" id="PTHR43546:SF3">
    <property type="entry name" value="UPF0173 METAL-DEPENDENT HYDROLASE MJ1163"/>
    <property type="match status" value="1"/>
</dbReference>
<sequence>MAINDKVSFTWIGHGTWRARSAEGKELLLDAWVMNNPVAPDHMKTIDRCDVMLITHGHFDHIHDALEIGKQTSPKLIAIPETATWLGSKGFPGAGQNAMNKGGTQEVEGVRVTMVHAEHSCGITDGDQVVYGGEAVGYVIEFENGFTIYFAGDTDVFGDMRLVGELHRLDAAFLPIGDYYTMSPKRAAKAVELLGVKTVVPMHFGTFPALIGRPDQLQELVGPGVQVLDIQPGAEV</sequence>
<dbReference type="Gene3D" id="3.60.15.10">
    <property type="entry name" value="Ribonuclease Z/Hydroxyacylglutathione hydrolase-like"/>
    <property type="match status" value="1"/>
</dbReference>
<dbReference type="HAMAP" id="MF_00457">
    <property type="entry name" value="UPF0173"/>
    <property type="match status" value="1"/>
</dbReference>
<evidence type="ECO:0000259" key="3">
    <source>
        <dbReference type="SMART" id="SM00849"/>
    </source>
</evidence>
<dbReference type="AlphaFoldDB" id="A0A934KA34"/>
<comment type="similarity">
    <text evidence="2">Belongs to the UPF0173 family.</text>
</comment>
<dbReference type="InterPro" id="IPR022877">
    <property type="entry name" value="UPF0173"/>
</dbReference>
<dbReference type="Proteomes" id="UP000612893">
    <property type="component" value="Unassembled WGS sequence"/>
</dbReference>
<dbReference type="RefSeq" id="WP_338201473.1">
    <property type="nucleotide sequence ID" value="NZ_JAEKNR010000110.1"/>
</dbReference>
<dbReference type="InterPro" id="IPR050114">
    <property type="entry name" value="UPF0173_UPF0282_UlaG_hydrolase"/>
</dbReference>
<dbReference type="InterPro" id="IPR001279">
    <property type="entry name" value="Metallo-B-lactamas"/>
</dbReference>
<keyword evidence="1 2" id="KW-0378">Hydrolase</keyword>
<evidence type="ECO:0000256" key="2">
    <source>
        <dbReference type="HAMAP-Rule" id="MF_00457"/>
    </source>
</evidence>
<proteinExistence type="inferred from homology"/>
<dbReference type="PANTHER" id="PTHR43546">
    <property type="entry name" value="UPF0173 METAL-DEPENDENT HYDROLASE MJ1163-RELATED"/>
    <property type="match status" value="1"/>
</dbReference>
<dbReference type="NCBIfam" id="NF001911">
    <property type="entry name" value="PRK00685.1"/>
    <property type="match status" value="1"/>
</dbReference>
<dbReference type="EMBL" id="JAEKNR010000110">
    <property type="protein sequence ID" value="MBJ7598455.1"/>
    <property type="molecule type" value="Genomic_DNA"/>
</dbReference>